<accession>A0A238C2Z4</accession>
<dbReference type="CDD" id="cd11864">
    <property type="entry name" value="SH3_PEX13_eumet"/>
    <property type="match status" value="1"/>
</dbReference>
<dbReference type="SUPFAM" id="SSF50044">
    <property type="entry name" value="SH3-domain"/>
    <property type="match status" value="1"/>
</dbReference>
<feature type="transmembrane region" description="Helical" evidence="11">
    <location>
        <begin position="182"/>
        <end position="200"/>
    </location>
</feature>
<sequence length="322" mass="36802">MNYRHSWTDRPVPPRMGPFTCPHTIDHPIISMPQVQSSTPTHTRCTYCTNLRSCTTDGKITQFFNKSTRGTFDSIEAILTAVNSIADMLNATHHAVFSSFQAVLGALDEFAKLKTQIHCLLASTALVNWLRYIWRLLLKCLRLRDSEDGGMEEVWIGVRRNLGAFPTQEAPSQLVSSNPFRWLSSLMFWLIAISVPYMMYQSLWRTVDESMKWTTGQDGYYEALAVEDHNTQENDKISFKSGDVLRVAPREYQPQKLGYILAWQVIFENVHVSFSKDGKKVGLVPIKKIRLTKRVVESPVFSGHDAVQLFDDVHASENYLYD</sequence>
<dbReference type="GO" id="GO:0016560">
    <property type="term" value="P:protein import into peroxisome matrix, docking"/>
    <property type="evidence" value="ECO:0007669"/>
    <property type="project" value="InterPro"/>
</dbReference>
<evidence type="ECO:0000256" key="8">
    <source>
        <dbReference type="ARBA" id="ARBA00023140"/>
    </source>
</evidence>
<evidence type="ECO:0000313" key="14">
    <source>
        <dbReference type="Proteomes" id="UP000242913"/>
    </source>
</evidence>
<evidence type="ECO:0000256" key="3">
    <source>
        <dbReference type="ARBA" id="ARBA00022692"/>
    </source>
</evidence>
<evidence type="ECO:0000256" key="5">
    <source>
        <dbReference type="ARBA" id="ARBA00022989"/>
    </source>
</evidence>
<dbReference type="InterPro" id="IPR007223">
    <property type="entry name" value="Peroxin-13_N"/>
</dbReference>
<keyword evidence="6" id="KW-0811">Translocation</keyword>
<evidence type="ECO:0000313" key="13">
    <source>
        <dbReference type="EMBL" id="OZC11823.1"/>
    </source>
</evidence>
<name>A0A238C2Z4_9BILA</name>
<feature type="domain" description="Peroxin 13 N-terminal" evidence="12">
    <location>
        <begin position="60"/>
        <end position="202"/>
    </location>
</feature>
<keyword evidence="5 11" id="KW-1133">Transmembrane helix</keyword>
<dbReference type="Proteomes" id="UP000242913">
    <property type="component" value="Unassembled WGS sequence"/>
</dbReference>
<dbReference type="GO" id="GO:0005778">
    <property type="term" value="C:peroxisomal membrane"/>
    <property type="evidence" value="ECO:0007669"/>
    <property type="project" value="UniProtKB-SubCell"/>
</dbReference>
<evidence type="ECO:0000259" key="12">
    <source>
        <dbReference type="Pfam" id="PF04088"/>
    </source>
</evidence>
<evidence type="ECO:0000256" key="2">
    <source>
        <dbReference type="ARBA" id="ARBA00022448"/>
    </source>
</evidence>
<gene>
    <name evidence="13" type="ORF">X798_01004</name>
</gene>
<keyword evidence="8" id="KW-0576">Peroxisome</keyword>
<dbReference type="InterPro" id="IPR035463">
    <property type="entry name" value="Pex13"/>
</dbReference>
<evidence type="ECO:0000256" key="10">
    <source>
        <dbReference type="ARBA" id="ARBA00046271"/>
    </source>
</evidence>
<evidence type="ECO:0000256" key="11">
    <source>
        <dbReference type="SAM" id="Phobius"/>
    </source>
</evidence>
<proteinExistence type="inferred from homology"/>
<keyword evidence="14" id="KW-1185">Reference proteome</keyword>
<evidence type="ECO:0000256" key="4">
    <source>
        <dbReference type="ARBA" id="ARBA00022927"/>
    </source>
</evidence>
<keyword evidence="2" id="KW-0813">Transport</keyword>
<organism evidence="13 14">
    <name type="scientific">Onchocerca flexuosa</name>
    <dbReference type="NCBI Taxonomy" id="387005"/>
    <lineage>
        <taxon>Eukaryota</taxon>
        <taxon>Metazoa</taxon>
        <taxon>Ecdysozoa</taxon>
        <taxon>Nematoda</taxon>
        <taxon>Chromadorea</taxon>
        <taxon>Rhabditida</taxon>
        <taxon>Spirurina</taxon>
        <taxon>Spiruromorpha</taxon>
        <taxon>Filarioidea</taxon>
        <taxon>Onchocercidae</taxon>
        <taxon>Onchocerca</taxon>
    </lineage>
</organism>
<evidence type="ECO:0000256" key="7">
    <source>
        <dbReference type="ARBA" id="ARBA00023136"/>
    </source>
</evidence>
<dbReference type="OrthoDB" id="10037838at2759"/>
<dbReference type="GO" id="GO:1990429">
    <property type="term" value="C:peroxisomal importomer complex"/>
    <property type="evidence" value="ECO:0007669"/>
    <property type="project" value="TreeGrafter"/>
</dbReference>
<protein>
    <recommendedName>
        <fullName evidence="9">Peroxin-13</fullName>
    </recommendedName>
</protein>
<keyword evidence="7 11" id="KW-0472">Membrane</keyword>
<keyword evidence="4" id="KW-0653">Protein transport</keyword>
<keyword evidence="3 11" id="KW-0812">Transmembrane</keyword>
<evidence type="ECO:0000256" key="9">
    <source>
        <dbReference type="ARBA" id="ARBA00029693"/>
    </source>
</evidence>
<comment type="similarity">
    <text evidence="1">Belongs to the peroxin-13 family.</text>
</comment>
<evidence type="ECO:0000256" key="6">
    <source>
        <dbReference type="ARBA" id="ARBA00023010"/>
    </source>
</evidence>
<dbReference type="Pfam" id="PF04088">
    <property type="entry name" value="Peroxin-13_N"/>
    <property type="match status" value="1"/>
</dbReference>
<dbReference type="PANTHER" id="PTHR19332:SF1">
    <property type="entry name" value="PEROXISOMAL MEMBRANE PROTEIN PEX13"/>
    <property type="match status" value="1"/>
</dbReference>
<evidence type="ECO:0000256" key="1">
    <source>
        <dbReference type="ARBA" id="ARBA00006033"/>
    </source>
</evidence>
<dbReference type="EMBL" id="KZ269979">
    <property type="protein sequence ID" value="OZC11823.1"/>
    <property type="molecule type" value="Genomic_DNA"/>
</dbReference>
<dbReference type="InterPro" id="IPR036028">
    <property type="entry name" value="SH3-like_dom_sf"/>
</dbReference>
<dbReference type="AlphaFoldDB" id="A0A238C2Z4"/>
<dbReference type="PANTHER" id="PTHR19332">
    <property type="entry name" value="PEROXISOMAL MEMBRANE PROTEIN PEX13"/>
    <property type="match status" value="1"/>
</dbReference>
<comment type="subcellular location">
    <subcellularLocation>
        <location evidence="10">Peroxisome membrane</location>
    </subcellularLocation>
</comment>
<reference evidence="13 14" key="1">
    <citation type="submission" date="2015-12" db="EMBL/GenBank/DDBJ databases">
        <title>Draft genome of the nematode, Onchocerca flexuosa.</title>
        <authorList>
            <person name="Mitreva M."/>
        </authorList>
    </citation>
    <scope>NUCLEOTIDE SEQUENCE [LARGE SCALE GENOMIC DNA]</scope>
    <source>
        <strain evidence="13">Red Deer</strain>
    </source>
</reference>